<feature type="transmembrane region" description="Helical" evidence="1">
    <location>
        <begin position="707"/>
        <end position="726"/>
    </location>
</feature>
<feature type="transmembrane region" description="Helical" evidence="1">
    <location>
        <begin position="133"/>
        <end position="152"/>
    </location>
</feature>
<feature type="transmembrane region" description="Helical" evidence="1">
    <location>
        <begin position="51"/>
        <end position="74"/>
    </location>
</feature>
<accession>A0A812P486</accession>
<feature type="transmembrane region" description="Helical" evidence="1">
    <location>
        <begin position="387"/>
        <end position="407"/>
    </location>
</feature>
<dbReference type="InterPro" id="IPR036259">
    <property type="entry name" value="MFS_trans_sf"/>
</dbReference>
<comment type="caution">
    <text evidence="2">The sequence shown here is derived from an EMBL/GenBank/DDBJ whole genome shotgun (WGS) entry which is preliminary data.</text>
</comment>
<evidence type="ECO:0000313" key="3">
    <source>
        <dbReference type="Proteomes" id="UP000601435"/>
    </source>
</evidence>
<dbReference type="Gene3D" id="1.20.120.1770">
    <property type="match status" value="1"/>
</dbReference>
<dbReference type="EMBL" id="CAJNJA010014308">
    <property type="protein sequence ID" value="CAE7339774.1"/>
    <property type="molecule type" value="Genomic_DNA"/>
</dbReference>
<dbReference type="Proteomes" id="UP000601435">
    <property type="component" value="Unassembled WGS sequence"/>
</dbReference>
<proteinExistence type="predicted"/>
<name>A0A812P486_9DINO</name>
<keyword evidence="1" id="KW-0472">Membrane</keyword>
<evidence type="ECO:0000256" key="1">
    <source>
        <dbReference type="SAM" id="Phobius"/>
    </source>
</evidence>
<keyword evidence="1" id="KW-0812">Transmembrane</keyword>
<protein>
    <submittedName>
        <fullName evidence="2">Uncharacterized protein</fullName>
    </submittedName>
</protein>
<feature type="transmembrane region" description="Helical" evidence="1">
    <location>
        <begin position="550"/>
        <end position="570"/>
    </location>
</feature>
<feature type="transmembrane region" description="Helical" evidence="1">
    <location>
        <begin position="350"/>
        <end position="375"/>
    </location>
</feature>
<feature type="transmembrane region" description="Helical" evidence="1">
    <location>
        <begin position="255"/>
        <end position="276"/>
    </location>
</feature>
<feature type="transmembrane region" description="Helical" evidence="1">
    <location>
        <begin position="515"/>
        <end position="538"/>
    </location>
</feature>
<dbReference type="AlphaFoldDB" id="A0A812P486"/>
<feature type="transmembrane region" description="Helical" evidence="1">
    <location>
        <begin position="638"/>
        <end position="660"/>
    </location>
</feature>
<reference evidence="2" key="1">
    <citation type="submission" date="2021-02" db="EMBL/GenBank/DDBJ databases">
        <authorList>
            <person name="Dougan E. K."/>
            <person name="Rhodes N."/>
            <person name="Thang M."/>
            <person name="Chan C."/>
        </authorList>
    </citation>
    <scope>NUCLEOTIDE SEQUENCE</scope>
</reference>
<keyword evidence="3" id="KW-1185">Reference proteome</keyword>
<dbReference type="SUPFAM" id="SSF103473">
    <property type="entry name" value="MFS general substrate transporter"/>
    <property type="match status" value="1"/>
</dbReference>
<sequence length="731" mass="77420">MSLLADTCDGTPCHLDLEHNILLLQIQTHFAPGHPEAISHLDAFSVLDSDLAILTLAWGPLAFVSLFLLLPILVRQLGGLPAEHASSKPDEDAAPPLAFLRVTGALCSGVMANITSIVLTVQTETEQLTTSGYLLASECVGAMAGLLLFRCFGLAHLRVAYQLTAVSMIAGNGLYAWASIQSKGLAALFVSRMITGVGAGSMYNSAMAMVHFARGRQKTPHMVLYQFFVAFGVALGPALASVSLDLLPGTQTKDALANCILVVWGAGLWLAVVVVVPRDLSTLEAQAGFTKSVLEDSEATETSEVPDTSTRSGTINGLALLLTLISSATIRMGQRLLWESGSVIAVEVTYGWSASTAGLVFIVVVVSMTVAQYLFSQHVAGKYPDTVLLRRLEIAQLVGVLLMFQPWQLPVSLSVLQFMVASVLAYSSNAIWSGVITSFCVKRSLAHSFCSSENLMLLNQAAIFLGIAAGSTISRASQEVVLGGSALSSMNALAGTLLVGALLQLNLSLTTISEISLDFFVAIVSLGLGIVIPVAALIPAWGGTGPSNVFTWHIVCMAMAWPCLSVLGYWSYNADVMSGSSKNDRRTIHMFCMLGVGILSIAGYACLFEAHRENGEGQFGGLMVEGNKLTLKRGLGRFIHVAIGYLVVLGVLLQACMGLWKRHVLLKYDLKIVTWHGGLGRVLLICGLVSTCIGVCLDINGKGGFPLALKLGISATLPCLGALAFFRAPAI</sequence>
<feature type="transmembrane region" description="Helical" evidence="1">
    <location>
        <begin position="98"/>
        <end position="121"/>
    </location>
</feature>
<dbReference type="Gene3D" id="1.20.1720.10">
    <property type="entry name" value="Multidrug resistance protein D"/>
    <property type="match status" value="1"/>
</dbReference>
<feature type="transmembrane region" description="Helical" evidence="1">
    <location>
        <begin position="413"/>
        <end position="435"/>
    </location>
</feature>
<feature type="transmembrane region" description="Helical" evidence="1">
    <location>
        <begin position="681"/>
        <end position="701"/>
    </location>
</feature>
<feature type="transmembrane region" description="Helical" evidence="1">
    <location>
        <begin position="480"/>
        <end position="503"/>
    </location>
</feature>
<gene>
    <name evidence="2" type="ORF">SNEC2469_LOCUS8733</name>
</gene>
<organism evidence="2 3">
    <name type="scientific">Symbiodinium necroappetens</name>
    <dbReference type="NCBI Taxonomy" id="1628268"/>
    <lineage>
        <taxon>Eukaryota</taxon>
        <taxon>Sar</taxon>
        <taxon>Alveolata</taxon>
        <taxon>Dinophyceae</taxon>
        <taxon>Suessiales</taxon>
        <taxon>Symbiodiniaceae</taxon>
        <taxon>Symbiodinium</taxon>
    </lineage>
</organism>
<feature type="transmembrane region" description="Helical" evidence="1">
    <location>
        <begin position="318"/>
        <end position="338"/>
    </location>
</feature>
<evidence type="ECO:0000313" key="2">
    <source>
        <dbReference type="EMBL" id="CAE7339774.1"/>
    </source>
</evidence>
<dbReference type="OrthoDB" id="421886at2759"/>
<feature type="transmembrane region" description="Helical" evidence="1">
    <location>
        <begin position="223"/>
        <end position="243"/>
    </location>
</feature>
<keyword evidence="1" id="KW-1133">Transmembrane helix</keyword>
<feature type="transmembrane region" description="Helical" evidence="1">
    <location>
        <begin position="591"/>
        <end position="610"/>
    </location>
</feature>
<feature type="transmembrane region" description="Helical" evidence="1">
    <location>
        <begin position="159"/>
        <end position="178"/>
    </location>
</feature>